<evidence type="ECO:0000313" key="1">
    <source>
        <dbReference type="EMBL" id="GAA0466109.1"/>
    </source>
</evidence>
<dbReference type="EMBL" id="BAAABY010000023">
    <property type="protein sequence ID" value="GAA0466109.1"/>
    <property type="molecule type" value="Genomic_DNA"/>
</dbReference>
<gene>
    <name evidence="1" type="ORF">GCM10010361_32770</name>
</gene>
<evidence type="ECO:0000313" key="2">
    <source>
        <dbReference type="Proteomes" id="UP001500909"/>
    </source>
</evidence>
<dbReference type="Gene3D" id="3.30.428.10">
    <property type="entry name" value="HIT-like"/>
    <property type="match status" value="1"/>
</dbReference>
<name>A0ABN1A2T0_9ACTN</name>
<dbReference type="Proteomes" id="UP001500909">
    <property type="component" value="Unassembled WGS sequence"/>
</dbReference>
<accession>A0ABN1A2T0</accession>
<dbReference type="SUPFAM" id="SSF54197">
    <property type="entry name" value="HIT-like"/>
    <property type="match status" value="1"/>
</dbReference>
<comment type="caution">
    <text evidence="1">The sequence shown here is derived from an EMBL/GenBank/DDBJ whole genome shotgun (WGS) entry which is preliminary data.</text>
</comment>
<evidence type="ECO:0008006" key="3">
    <source>
        <dbReference type="Google" id="ProtNLM"/>
    </source>
</evidence>
<sequence>MAAYFVSARSYRLARMDVSGCLGCDLITGRRELPGGILHETTAWVVNHVVGPMNVGTLIVGPREHIVSVAELDDTAAAELGPLLRDTAQVVETLCHPEQTYVCTWSHGRDSRKHLHIVVQPVTAEVRAQYGGLRSEQLQARMLADGDQPDITEVEQFCERARELFRNLPIDDSAPRQAPQSKR</sequence>
<protein>
    <recommendedName>
        <fullName evidence="3">Diadenosine tetraphosphate hydrolase</fullName>
    </recommendedName>
</protein>
<proteinExistence type="predicted"/>
<reference evidence="1 2" key="1">
    <citation type="journal article" date="2019" name="Int. J. Syst. Evol. Microbiol.">
        <title>The Global Catalogue of Microorganisms (GCM) 10K type strain sequencing project: providing services to taxonomists for standard genome sequencing and annotation.</title>
        <authorList>
            <consortium name="The Broad Institute Genomics Platform"/>
            <consortium name="The Broad Institute Genome Sequencing Center for Infectious Disease"/>
            <person name="Wu L."/>
            <person name="Ma J."/>
        </authorList>
    </citation>
    <scope>NUCLEOTIDE SEQUENCE [LARGE SCALE GENOMIC DNA]</scope>
    <source>
        <strain evidence="1 2">JCM 4805</strain>
    </source>
</reference>
<dbReference type="InterPro" id="IPR036265">
    <property type="entry name" value="HIT-like_sf"/>
</dbReference>
<organism evidence="1 2">
    <name type="scientific">Streptomyces olivaceiscleroticus</name>
    <dbReference type="NCBI Taxonomy" id="68245"/>
    <lineage>
        <taxon>Bacteria</taxon>
        <taxon>Bacillati</taxon>
        <taxon>Actinomycetota</taxon>
        <taxon>Actinomycetes</taxon>
        <taxon>Kitasatosporales</taxon>
        <taxon>Streptomycetaceae</taxon>
        <taxon>Streptomyces</taxon>
    </lineage>
</organism>
<keyword evidence="2" id="KW-1185">Reference proteome</keyword>